<gene>
    <name evidence="1" type="ORF">GCM10010218_12780</name>
</gene>
<comment type="caution">
    <text evidence="1">The sequence shown here is derived from an EMBL/GenBank/DDBJ whole genome shotgun (WGS) entry which is preliminary data.</text>
</comment>
<accession>A0A919AYX7</accession>
<sequence>MKRGAAGFIDFGRWTAGTWTTKTPGIWFAVGYTYHRDERPYGACGPALTVGRRTWAVFPLYSRAEYKARRGDPWAKESEEFQPLPRSRRGLRRLMWWL</sequence>
<evidence type="ECO:0000313" key="1">
    <source>
        <dbReference type="EMBL" id="GHF33137.1"/>
    </source>
</evidence>
<organism evidence="1 2">
    <name type="scientific">Streptomyces mashuensis</name>
    <dbReference type="NCBI Taxonomy" id="33904"/>
    <lineage>
        <taxon>Bacteria</taxon>
        <taxon>Bacillati</taxon>
        <taxon>Actinomycetota</taxon>
        <taxon>Actinomycetes</taxon>
        <taxon>Kitasatosporales</taxon>
        <taxon>Streptomycetaceae</taxon>
        <taxon>Streptomyces</taxon>
    </lineage>
</organism>
<dbReference type="AlphaFoldDB" id="A0A919AYX7"/>
<reference evidence="1" key="1">
    <citation type="journal article" date="2014" name="Int. J. Syst. Evol. Microbiol.">
        <title>Complete genome sequence of Corynebacterium casei LMG S-19264T (=DSM 44701T), isolated from a smear-ripened cheese.</title>
        <authorList>
            <consortium name="US DOE Joint Genome Institute (JGI-PGF)"/>
            <person name="Walter F."/>
            <person name="Albersmeier A."/>
            <person name="Kalinowski J."/>
            <person name="Ruckert C."/>
        </authorList>
    </citation>
    <scope>NUCLEOTIDE SEQUENCE</scope>
    <source>
        <strain evidence="1">JCM 4059</strain>
    </source>
</reference>
<name>A0A919AYX7_9ACTN</name>
<dbReference type="Proteomes" id="UP000638313">
    <property type="component" value="Unassembled WGS sequence"/>
</dbReference>
<protein>
    <submittedName>
        <fullName evidence="1">Uncharacterized protein</fullName>
    </submittedName>
</protein>
<dbReference type="EMBL" id="BNBD01000002">
    <property type="protein sequence ID" value="GHF33137.1"/>
    <property type="molecule type" value="Genomic_DNA"/>
</dbReference>
<evidence type="ECO:0000313" key="2">
    <source>
        <dbReference type="Proteomes" id="UP000638313"/>
    </source>
</evidence>
<keyword evidence="2" id="KW-1185">Reference proteome</keyword>
<reference evidence="1" key="2">
    <citation type="submission" date="2020-09" db="EMBL/GenBank/DDBJ databases">
        <authorList>
            <person name="Sun Q."/>
            <person name="Ohkuma M."/>
        </authorList>
    </citation>
    <scope>NUCLEOTIDE SEQUENCE</scope>
    <source>
        <strain evidence="1">JCM 4059</strain>
    </source>
</reference>
<dbReference type="RefSeq" id="WP_190128435.1">
    <property type="nucleotide sequence ID" value="NZ_BNBD01000002.1"/>
</dbReference>
<proteinExistence type="predicted"/>